<dbReference type="Proteomes" id="UP000027616">
    <property type="component" value="Chromosome I"/>
</dbReference>
<dbReference type="SUPFAM" id="SSF46689">
    <property type="entry name" value="Homeodomain-like"/>
    <property type="match status" value="1"/>
</dbReference>
<organism evidence="5 6">
    <name type="scientific">Mucinivorans hirudinis</name>
    <dbReference type="NCBI Taxonomy" id="1433126"/>
    <lineage>
        <taxon>Bacteria</taxon>
        <taxon>Pseudomonadati</taxon>
        <taxon>Bacteroidota</taxon>
        <taxon>Bacteroidia</taxon>
        <taxon>Bacteroidales</taxon>
        <taxon>Rikenellaceae</taxon>
        <taxon>Mucinivorans</taxon>
    </lineage>
</organism>
<evidence type="ECO:0000259" key="4">
    <source>
        <dbReference type="PROSITE" id="PS01124"/>
    </source>
</evidence>
<evidence type="ECO:0000313" key="5">
    <source>
        <dbReference type="EMBL" id="CDN32872.1"/>
    </source>
</evidence>
<evidence type="ECO:0000256" key="3">
    <source>
        <dbReference type="ARBA" id="ARBA00023163"/>
    </source>
</evidence>
<accession>A0A060RBC3</accession>
<dbReference type="HOGENOM" id="CLU_000445_88_6_10"/>
<evidence type="ECO:0000256" key="2">
    <source>
        <dbReference type="ARBA" id="ARBA00023125"/>
    </source>
</evidence>
<dbReference type="PANTHER" id="PTHR43280">
    <property type="entry name" value="ARAC-FAMILY TRANSCRIPTIONAL REGULATOR"/>
    <property type="match status" value="1"/>
</dbReference>
<dbReference type="PANTHER" id="PTHR43280:SF30">
    <property type="entry name" value="MMSAB OPERON REGULATORY PROTEIN"/>
    <property type="match status" value="1"/>
</dbReference>
<dbReference type="eggNOG" id="COG2207">
    <property type="taxonomic scope" value="Bacteria"/>
</dbReference>
<dbReference type="CDD" id="cd06986">
    <property type="entry name" value="cupin_MmsR-like_N"/>
    <property type="match status" value="1"/>
</dbReference>
<dbReference type="Gene3D" id="2.60.120.280">
    <property type="entry name" value="Regulatory protein AraC"/>
    <property type="match status" value="1"/>
</dbReference>
<dbReference type="STRING" id="1433126.BN938_2806"/>
<keyword evidence="1" id="KW-0805">Transcription regulation</keyword>
<gene>
    <name evidence="5" type="ORF">BN938_2806</name>
</gene>
<dbReference type="InterPro" id="IPR009057">
    <property type="entry name" value="Homeodomain-like_sf"/>
</dbReference>
<dbReference type="KEGG" id="rbc:BN938_2806"/>
<dbReference type="InterPro" id="IPR003313">
    <property type="entry name" value="AraC-bd"/>
</dbReference>
<dbReference type="EMBL" id="HG934468">
    <property type="protein sequence ID" value="CDN32872.1"/>
    <property type="molecule type" value="Genomic_DNA"/>
</dbReference>
<dbReference type="Pfam" id="PF02311">
    <property type="entry name" value="AraC_binding"/>
    <property type="match status" value="1"/>
</dbReference>
<dbReference type="Gene3D" id="1.10.10.60">
    <property type="entry name" value="Homeodomain-like"/>
    <property type="match status" value="2"/>
</dbReference>
<dbReference type="InterPro" id="IPR018060">
    <property type="entry name" value="HTH_AraC"/>
</dbReference>
<dbReference type="PROSITE" id="PS01124">
    <property type="entry name" value="HTH_ARAC_FAMILY_2"/>
    <property type="match status" value="1"/>
</dbReference>
<dbReference type="Pfam" id="PF12833">
    <property type="entry name" value="HTH_18"/>
    <property type="match status" value="1"/>
</dbReference>
<protein>
    <submittedName>
        <fullName evidence="5">Transcriptional regulator, AraC family</fullName>
    </submittedName>
</protein>
<dbReference type="InterPro" id="IPR037923">
    <property type="entry name" value="HTH-like"/>
</dbReference>
<name>A0A060RBC3_9BACT</name>
<dbReference type="GO" id="GO:0043565">
    <property type="term" value="F:sequence-specific DNA binding"/>
    <property type="evidence" value="ECO:0007669"/>
    <property type="project" value="InterPro"/>
</dbReference>
<sequence>MNVLEGFKGQQILVLPRFVVDEFAKDTFASNLHLTDIGFFPNAENHYCNRENGCNQYILIFCRGGKGWYEIEGERYDVSADEFFVLPPNVAHSYGANKFNHWSIYWVHFQGSFARDFAKDYLRPTKIYPYFNNTVVNVIGTFEQIFLTLRQGYSMDNMRFALSSLYYFLGSLSYMSTSREIPLESDAEIDLSQNAILYMKSNIDKKIEIKELAGKLGVTPAQLSQKFKDKTGYAVLSYFNHLKIQHACTLLDNTSMNIMQISAMLGIEDSLYFSRLFTQIMGICPRDYRKMTKG</sequence>
<keyword evidence="2" id="KW-0238">DNA-binding</keyword>
<evidence type="ECO:0000256" key="1">
    <source>
        <dbReference type="ARBA" id="ARBA00023015"/>
    </source>
</evidence>
<dbReference type="AlphaFoldDB" id="A0A060RBC3"/>
<keyword evidence="6" id="KW-1185">Reference proteome</keyword>
<dbReference type="SMART" id="SM00342">
    <property type="entry name" value="HTH_ARAC"/>
    <property type="match status" value="1"/>
</dbReference>
<feature type="domain" description="HTH araC/xylS-type" evidence="4">
    <location>
        <begin position="193"/>
        <end position="291"/>
    </location>
</feature>
<reference evidence="5 6" key="1">
    <citation type="journal article" date="2015" name="Genome Announc.">
        <title>Complete Genome Sequence of the Novel Leech Symbiont Mucinivorans hirudinis M3T.</title>
        <authorList>
            <person name="Nelson M.C."/>
            <person name="Bomar L."/>
            <person name="Graf J."/>
        </authorList>
    </citation>
    <scope>NUCLEOTIDE SEQUENCE [LARGE SCALE GENOMIC DNA]</scope>
    <source>
        <strain evidence="6">M3</strain>
    </source>
</reference>
<dbReference type="OrthoDB" id="9813413at2"/>
<proteinExistence type="predicted"/>
<dbReference type="GO" id="GO:0003700">
    <property type="term" value="F:DNA-binding transcription factor activity"/>
    <property type="evidence" value="ECO:0007669"/>
    <property type="project" value="InterPro"/>
</dbReference>
<keyword evidence="3" id="KW-0804">Transcription</keyword>
<dbReference type="SUPFAM" id="SSF51215">
    <property type="entry name" value="Regulatory protein AraC"/>
    <property type="match status" value="1"/>
</dbReference>
<evidence type="ECO:0000313" key="6">
    <source>
        <dbReference type="Proteomes" id="UP000027616"/>
    </source>
</evidence>